<evidence type="ECO:0000256" key="4">
    <source>
        <dbReference type="ARBA" id="ARBA00022679"/>
    </source>
</evidence>
<dbReference type="PANTHER" id="PTHR43304">
    <property type="entry name" value="PHYTOCHROME-LIKE PROTEIN CPH1"/>
    <property type="match status" value="1"/>
</dbReference>
<dbReference type="SMART" id="SM00387">
    <property type="entry name" value="HATPase_c"/>
    <property type="match status" value="1"/>
</dbReference>
<feature type="domain" description="PAS" evidence="9">
    <location>
        <begin position="99"/>
        <end position="171"/>
    </location>
</feature>
<comment type="catalytic activity">
    <reaction evidence="1">
        <text>ATP + protein L-histidine = ADP + protein N-phospho-L-histidine.</text>
        <dbReference type="EC" id="2.7.13.3"/>
    </reaction>
</comment>
<organism evidence="11 12">
    <name type="scientific">Candidatus Lloydbacteria bacterium RIFCSPHIGHO2_01_FULL_49_22</name>
    <dbReference type="NCBI Taxonomy" id="1798658"/>
    <lineage>
        <taxon>Bacteria</taxon>
        <taxon>Candidatus Lloydiibacteriota</taxon>
    </lineage>
</organism>
<dbReference type="InterPro" id="IPR003594">
    <property type="entry name" value="HATPase_dom"/>
</dbReference>
<dbReference type="PROSITE" id="PS50113">
    <property type="entry name" value="PAC"/>
    <property type="match status" value="2"/>
</dbReference>
<feature type="domain" description="PAS" evidence="9">
    <location>
        <begin position="246"/>
        <end position="300"/>
    </location>
</feature>
<feature type="coiled-coil region" evidence="6">
    <location>
        <begin position="219"/>
        <end position="253"/>
    </location>
</feature>
<dbReference type="Pfam" id="PF13426">
    <property type="entry name" value="PAS_9"/>
    <property type="match status" value="1"/>
</dbReference>
<dbReference type="FunFam" id="3.30.565.10:FF:000006">
    <property type="entry name" value="Sensor histidine kinase WalK"/>
    <property type="match status" value="1"/>
</dbReference>
<dbReference type="Pfam" id="PF08447">
    <property type="entry name" value="PAS_3"/>
    <property type="match status" value="1"/>
</dbReference>
<evidence type="ECO:0000256" key="2">
    <source>
        <dbReference type="ARBA" id="ARBA00012438"/>
    </source>
</evidence>
<gene>
    <name evidence="11" type="ORF">A2845_02155</name>
</gene>
<accession>A0A1G2CUR0</accession>
<dbReference type="PANTHER" id="PTHR43304:SF1">
    <property type="entry name" value="PAC DOMAIN-CONTAINING PROTEIN"/>
    <property type="match status" value="1"/>
</dbReference>
<dbReference type="SMART" id="SM00091">
    <property type="entry name" value="PAS"/>
    <property type="match status" value="2"/>
</dbReference>
<evidence type="ECO:0000313" key="11">
    <source>
        <dbReference type="EMBL" id="OGZ05103.1"/>
    </source>
</evidence>
<keyword evidence="7" id="KW-1133">Transmembrane helix</keyword>
<dbReference type="PROSITE" id="PS50112">
    <property type="entry name" value="PAS"/>
    <property type="match status" value="2"/>
</dbReference>
<dbReference type="PRINTS" id="PR00344">
    <property type="entry name" value="BCTRLSENSOR"/>
</dbReference>
<dbReference type="Pfam" id="PF00512">
    <property type="entry name" value="HisKA"/>
    <property type="match status" value="1"/>
</dbReference>
<feature type="transmembrane region" description="Helical" evidence="7">
    <location>
        <begin position="21"/>
        <end position="45"/>
    </location>
</feature>
<dbReference type="Gene3D" id="3.30.565.10">
    <property type="entry name" value="Histidine kinase-like ATPase, C-terminal domain"/>
    <property type="match status" value="1"/>
</dbReference>
<evidence type="ECO:0000313" key="12">
    <source>
        <dbReference type="Proteomes" id="UP000177122"/>
    </source>
</evidence>
<dbReference type="InterPro" id="IPR052162">
    <property type="entry name" value="Sensor_kinase/Photoreceptor"/>
</dbReference>
<dbReference type="InterPro" id="IPR036097">
    <property type="entry name" value="HisK_dim/P_sf"/>
</dbReference>
<evidence type="ECO:0000259" key="10">
    <source>
        <dbReference type="PROSITE" id="PS50113"/>
    </source>
</evidence>
<dbReference type="SUPFAM" id="SSF47384">
    <property type="entry name" value="Homodimeric domain of signal transducing histidine kinase"/>
    <property type="match status" value="1"/>
</dbReference>
<dbReference type="PROSITE" id="PS50109">
    <property type="entry name" value="HIS_KIN"/>
    <property type="match status" value="1"/>
</dbReference>
<proteinExistence type="predicted"/>
<dbReference type="Gene3D" id="1.10.287.130">
    <property type="match status" value="1"/>
</dbReference>
<dbReference type="Pfam" id="PF02518">
    <property type="entry name" value="HATPase_c"/>
    <property type="match status" value="1"/>
</dbReference>
<feature type="transmembrane region" description="Helical" evidence="7">
    <location>
        <begin position="57"/>
        <end position="79"/>
    </location>
</feature>
<feature type="domain" description="PAC" evidence="10">
    <location>
        <begin position="320"/>
        <end position="371"/>
    </location>
</feature>
<dbReference type="NCBIfam" id="TIGR00229">
    <property type="entry name" value="sensory_box"/>
    <property type="match status" value="2"/>
</dbReference>
<keyword evidence="6" id="KW-0175">Coiled coil</keyword>
<dbReference type="SMART" id="SM00086">
    <property type="entry name" value="PAC"/>
    <property type="match status" value="2"/>
</dbReference>
<feature type="domain" description="Histidine kinase" evidence="8">
    <location>
        <begin position="375"/>
        <end position="594"/>
    </location>
</feature>
<evidence type="ECO:0000256" key="6">
    <source>
        <dbReference type="SAM" id="Coils"/>
    </source>
</evidence>
<evidence type="ECO:0000259" key="9">
    <source>
        <dbReference type="PROSITE" id="PS50112"/>
    </source>
</evidence>
<keyword evidence="7" id="KW-0812">Transmembrane</keyword>
<keyword evidence="5" id="KW-0418">Kinase</keyword>
<dbReference type="AlphaFoldDB" id="A0A1G2CUR0"/>
<dbReference type="GO" id="GO:0000155">
    <property type="term" value="F:phosphorelay sensor kinase activity"/>
    <property type="evidence" value="ECO:0007669"/>
    <property type="project" value="InterPro"/>
</dbReference>
<sequence>MEQEPLQSGKSFLKETGQPHGGTVFLILTPLILCVGAIGTGWLVYWLPKTAYAGSSWQIISAVVAVQAFLLTFLLFLVFPKYREFSDQASTIIEATAVKGERYVRALSGSGLGYWDLDIETGEVFMSASMMSMLGYSDRDRLDNFQFWLNSVHPDDAEGLKRTMEYHIDKRTPDYSIEYRIKRANGEYVWVADKGRAITDVTTGKTIKLAGVTQDVSNVKRVQEVLESRTLELEEAQNKIEQEMQNVRKFQKAVDSSTEAVSITTPDGAIVYVNPAWSALNGFTEAEALGRNPRLLKSEDTKTDIFVAMWEKIAAGVPFHTEDVMNRRKDGSVYQAELSIFPIREGAQTLFYVALTQDITLRKDVDRAKTEFVSLASHQLRTPLSAIRWYSEMLLSKYVGELNEKQRQYVKEIYSGNLRMVELVNALLNVSRIDLGTFAVEPEPVNLVEICDSVIMELTPGINERKQTIERIYASAPGTYIADPKLIRIVFQNFLSNAVKYTQPEGHVAVEIATKENNLYIRVTDNGYGIPKAQHSKIFEKLFRADNVRQKDTEGTGLGMYIVKAIVESSGGKIWFDSEENQGTTFHVLLPMSGMTKKSGMKGLS</sequence>
<dbReference type="InterPro" id="IPR004358">
    <property type="entry name" value="Sig_transdc_His_kin-like_C"/>
</dbReference>
<dbReference type="CDD" id="cd00075">
    <property type="entry name" value="HATPase"/>
    <property type="match status" value="1"/>
</dbReference>
<dbReference type="InterPro" id="IPR013655">
    <property type="entry name" value="PAS_fold_3"/>
</dbReference>
<dbReference type="InterPro" id="IPR000014">
    <property type="entry name" value="PAS"/>
</dbReference>
<dbReference type="InterPro" id="IPR005467">
    <property type="entry name" value="His_kinase_dom"/>
</dbReference>
<reference evidence="11 12" key="1">
    <citation type="journal article" date="2016" name="Nat. Commun.">
        <title>Thousands of microbial genomes shed light on interconnected biogeochemical processes in an aquifer system.</title>
        <authorList>
            <person name="Anantharaman K."/>
            <person name="Brown C.T."/>
            <person name="Hug L.A."/>
            <person name="Sharon I."/>
            <person name="Castelle C.J."/>
            <person name="Probst A.J."/>
            <person name="Thomas B.C."/>
            <person name="Singh A."/>
            <person name="Wilkins M.J."/>
            <person name="Karaoz U."/>
            <person name="Brodie E.L."/>
            <person name="Williams K.H."/>
            <person name="Hubbard S.S."/>
            <person name="Banfield J.F."/>
        </authorList>
    </citation>
    <scope>NUCLEOTIDE SEQUENCE [LARGE SCALE GENOMIC DNA]</scope>
</reference>
<dbReference type="CDD" id="cd00082">
    <property type="entry name" value="HisKA"/>
    <property type="match status" value="1"/>
</dbReference>
<dbReference type="InterPro" id="IPR001610">
    <property type="entry name" value="PAC"/>
</dbReference>
<comment type="caution">
    <text evidence="11">The sequence shown here is derived from an EMBL/GenBank/DDBJ whole genome shotgun (WGS) entry which is preliminary data.</text>
</comment>
<dbReference type="EC" id="2.7.13.3" evidence="2"/>
<keyword evidence="4" id="KW-0808">Transferase</keyword>
<dbReference type="SMART" id="SM00388">
    <property type="entry name" value="HisKA"/>
    <property type="match status" value="1"/>
</dbReference>
<dbReference type="CDD" id="cd00130">
    <property type="entry name" value="PAS"/>
    <property type="match status" value="2"/>
</dbReference>
<keyword evidence="3" id="KW-0597">Phosphoprotein</keyword>
<name>A0A1G2CUR0_9BACT</name>
<dbReference type="EMBL" id="MHLI01000015">
    <property type="protein sequence ID" value="OGZ05103.1"/>
    <property type="molecule type" value="Genomic_DNA"/>
</dbReference>
<evidence type="ECO:0000256" key="5">
    <source>
        <dbReference type="ARBA" id="ARBA00022777"/>
    </source>
</evidence>
<evidence type="ECO:0000256" key="7">
    <source>
        <dbReference type="SAM" id="Phobius"/>
    </source>
</evidence>
<evidence type="ECO:0000256" key="1">
    <source>
        <dbReference type="ARBA" id="ARBA00000085"/>
    </source>
</evidence>
<dbReference type="InterPro" id="IPR036890">
    <property type="entry name" value="HATPase_C_sf"/>
</dbReference>
<dbReference type="Proteomes" id="UP000177122">
    <property type="component" value="Unassembled WGS sequence"/>
</dbReference>
<protein>
    <recommendedName>
        <fullName evidence="2">histidine kinase</fullName>
        <ecNumber evidence="2">2.7.13.3</ecNumber>
    </recommendedName>
</protein>
<evidence type="ECO:0000259" key="8">
    <source>
        <dbReference type="PROSITE" id="PS50109"/>
    </source>
</evidence>
<dbReference type="InterPro" id="IPR000700">
    <property type="entry name" value="PAS-assoc_C"/>
</dbReference>
<keyword evidence="7" id="KW-0472">Membrane</keyword>
<dbReference type="SUPFAM" id="SSF55785">
    <property type="entry name" value="PYP-like sensor domain (PAS domain)"/>
    <property type="match status" value="2"/>
</dbReference>
<dbReference type="SUPFAM" id="SSF55874">
    <property type="entry name" value="ATPase domain of HSP90 chaperone/DNA topoisomerase II/histidine kinase"/>
    <property type="match status" value="1"/>
</dbReference>
<evidence type="ECO:0000256" key="3">
    <source>
        <dbReference type="ARBA" id="ARBA00022553"/>
    </source>
</evidence>
<dbReference type="Gene3D" id="3.30.450.20">
    <property type="entry name" value="PAS domain"/>
    <property type="match status" value="2"/>
</dbReference>
<feature type="domain" description="PAC" evidence="10">
    <location>
        <begin position="175"/>
        <end position="228"/>
    </location>
</feature>
<dbReference type="InterPro" id="IPR035965">
    <property type="entry name" value="PAS-like_dom_sf"/>
</dbReference>
<dbReference type="InterPro" id="IPR003661">
    <property type="entry name" value="HisK_dim/P_dom"/>
</dbReference>